<dbReference type="Proteomes" id="UP000014393">
    <property type="component" value="Unassembled WGS sequence"/>
</dbReference>
<dbReference type="PATRIC" id="fig|883067.3.peg.1014"/>
<dbReference type="InterPro" id="IPR021555">
    <property type="entry name" value="DUF3000"/>
</dbReference>
<reference evidence="1 2" key="1">
    <citation type="submission" date="2013-05" db="EMBL/GenBank/DDBJ databases">
        <title>The Genome Sequence of Actinobaculum schaalii FB123-CNA2.</title>
        <authorList>
            <consortium name="The Broad Institute Genomics Platform"/>
            <person name="Earl A."/>
            <person name="Ward D."/>
            <person name="Feldgarden M."/>
            <person name="Gevers D."/>
            <person name="Saerens B."/>
            <person name="Vaneechoutte M."/>
            <person name="Walker B."/>
            <person name="Young S."/>
            <person name="Zeng Q."/>
            <person name="Gargeya S."/>
            <person name="Fitzgerald M."/>
            <person name="Haas B."/>
            <person name="Abouelleil A."/>
            <person name="Allen A.W."/>
            <person name="Alvarado L."/>
            <person name="Arachchi H.M."/>
            <person name="Berlin A.M."/>
            <person name="Chapman S.B."/>
            <person name="Gainer-Dewar J."/>
            <person name="Goldberg J."/>
            <person name="Griggs A."/>
            <person name="Gujja S."/>
            <person name="Hansen M."/>
            <person name="Howarth C."/>
            <person name="Imamovic A."/>
            <person name="Ireland A."/>
            <person name="Larimer J."/>
            <person name="McCowan C."/>
            <person name="Murphy C."/>
            <person name="Pearson M."/>
            <person name="Poon T.W."/>
            <person name="Priest M."/>
            <person name="Roberts A."/>
            <person name="Saif S."/>
            <person name="Shea T."/>
            <person name="Sisk P."/>
            <person name="Sykes S."/>
            <person name="Wortman J."/>
            <person name="Nusbaum C."/>
            <person name="Birren B."/>
        </authorList>
    </citation>
    <scope>NUCLEOTIDE SEQUENCE [LARGE SCALE GENOMIC DNA]</scope>
    <source>
        <strain evidence="1 2">FB123-CNA-2</strain>
    </source>
</reference>
<proteinExistence type="predicted"/>
<protein>
    <recommendedName>
        <fullName evidence="3">DUF3000 domain-containing protein</fullName>
    </recommendedName>
</protein>
<dbReference type="Pfam" id="PF11452">
    <property type="entry name" value="DUF3000"/>
    <property type="match status" value="1"/>
</dbReference>
<accession>S2W3D4</accession>
<sequence length="197" mass="21616">MHRRITVTSVSQIHAPEDFLTALDSLRGHEFRPELHIVQIPPPKRIAPWAVALQAEINDSTAMEPDNYRGGARFVVLHDPAGQEAWHGTFRIVCHMGAPMDAAMAGDPLLGEVAWAWLADTLDAHGADYHHLVGTVTRMYNETFGGLELASSLTEVELRASWTPNSPDLYHHVRAWADFIALACGLAPEGTTALPAR</sequence>
<dbReference type="eggNOG" id="ENOG50318WM">
    <property type="taxonomic scope" value="Bacteria"/>
</dbReference>
<evidence type="ECO:0008006" key="3">
    <source>
        <dbReference type="Google" id="ProtNLM"/>
    </source>
</evidence>
<dbReference type="EMBL" id="AGWM01000010">
    <property type="protein sequence ID" value="EPD27097.1"/>
    <property type="molecule type" value="Genomic_DNA"/>
</dbReference>
<gene>
    <name evidence="1" type="ORF">HMPREF9237_01034</name>
</gene>
<organism evidence="1 2">
    <name type="scientific">Actinotignum schaalii FB123-CNA-2</name>
    <dbReference type="NCBI Taxonomy" id="883067"/>
    <lineage>
        <taxon>Bacteria</taxon>
        <taxon>Bacillati</taxon>
        <taxon>Actinomycetota</taxon>
        <taxon>Actinomycetes</taxon>
        <taxon>Actinomycetales</taxon>
        <taxon>Actinomycetaceae</taxon>
        <taxon>Actinotignum</taxon>
    </lineage>
</organism>
<name>S2W3D4_9ACTO</name>
<dbReference type="STRING" id="59505.FB03_01485"/>
<keyword evidence="2" id="KW-1185">Reference proteome</keyword>
<evidence type="ECO:0000313" key="2">
    <source>
        <dbReference type="Proteomes" id="UP000014393"/>
    </source>
</evidence>
<comment type="caution">
    <text evidence="1">The sequence shown here is derived from an EMBL/GenBank/DDBJ whole genome shotgun (WGS) entry which is preliminary data.</text>
</comment>
<dbReference type="HOGENOM" id="CLU_077385_0_0_11"/>
<evidence type="ECO:0000313" key="1">
    <source>
        <dbReference type="EMBL" id="EPD27097.1"/>
    </source>
</evidence>
<dbReference type="AlphaFoldDB" id="S2W3D4"/>